<organism evidence="4 5">
    <name type="scientific">Luteococcus sanguinis</name>
    <dbReference type="NCBI Taxonomy" id="174038"/>
    <lineage>
        <taxon>Bacteria</taxon>
        <taxon>Bacillati</taxon>
        <taxon>Actinomycetota</taxon>
        <taxon>Actinomycetes</taxon>
        <taxon>Propionibacteriales</taxon>
        <taxon>Propionibacteriaceae</taxon>
        <taxon>Luteococcus</taxon>
    </lineage>
</organism>
<dbReference type="CDD" id="cd07989">
    <property type="entry name" value="LPLAT_AGPAT-like"/>
    <property type="match status" value="1"/>
</dbReference>
<gene>
    <name evidence="4" type="ORF">ACFP57_06725</name>
</gene>
<evidence type="ECO:0000259" key="3">
    <source>
        <dbReference type="SMART" id="SM00563"/>
    </source>
</evidence>
<dbReference type="SUPFAM" id="SSF69593">
    <property type="entry name" value="Glycerol-3-phosphate (1)-acyltransferase"/>
    <property type="match status" value="1"/>
</dbReference>
<accession>A0ABW1X1L2</accession>
<evidence type="ECO:0000313" key="5">
    <source>
        <dbReference type="Proteomes" id="UP001596266"/>
    </source>
</evidence>
<evidence type="ECO:0000313" key="4">
    <source>
        <dbReference type="EMBL" id="MFC6396679.1"/>
    </source>
</evidence>
<proteinExistence type="predicted"/>
<dbReference type="GO" id="GO:0016746">
    <property type="term" value="F:acyltransferase activity"/>
    <property type="evidence" value="ECO:0007669"/>
    <property type="project" value="UniProtKB-KW"/>
</dbReference>
<dbReference type="PANTHER" id="PTHR10434:SF11">
    <property type="entry name" value="1-ACYL-SN-GLYCEROL-3-PHOSPHATE ACYLTRANSFERASE"/>
    <property type="match status" value="1"/>
</dbReference>
<dbReference type="EMBL" id="JBHSUA010000015">
    <property type="protein sequence ID" value="MFC6396679.1"/>
    <property type="molecule type" value="Genomic_DNA"/>
</dbReference>
<evidence type="ECO:0000256" key="2">
    <source>
        <dbReference type="ARBA" id="ARBA00023315"/>
    </source>
</evidence>
<name>A0ABW1X1L2_9ACTN</name>
<keyword evidence="1" id="KW-0808">Transferase</keyword>
<keyword evidence="5" id="KW-1185">Reference proteome</keyword>
<comment type="caution">
    <text evidence="4">The sequence shown here is derived from an EMBL/GenBank/DDBJ whole genome shotgun (WGS) entry which is preliminary data.</text>
</comment>
<sequence length="253" mass="27713">MSPSFGERGRYTSESTALARTGAQILLLKPAVWRLVDIEVHNQGLLENLEAPFVVVGNHSSHLDAPLIIGSMPRRLAKFLATGAAADYFFDRWWKAAPTALFFNAFPVDRKGTRARKGMAGQLLADGVPLLLFPEGTRSRTGAMAPFKPGAAALCISRHVPAVPVALVGAYAAWPHKQTHPPLNRPKVHVVFGRPMMPQPGEIAHQFNERIRRQVLELHDSTARAYGMKTLAEYAHTAALEKARTAEAPEEKS</sequence>
<dbReference type="Proteomes" id="UP001596266">
    <property type="component" value="Unassembled WGS sequence"/>
</dbReference>
<feature type="domain" description="Phospholipid/glycerol acyltransferase" evidence="3">
    <location>
        <begin position="53"/>
        <end position="170"/>
    </location>
</feature>
<evidence type="ECO:0000256" key="1">
    <source>
        <dbReference type="ARBA" id="ARBA00022679"/>
    </source>
</evidence>
<dbReference type="PANTHER" id="PTHR10434">
    <property type="entry name" value="1-ACYL-SN-GLYCEROL-3-PHOSPHATE ACYLTRANSFERASE"/>
    <property type="match status" value="1"/>
</dbReference>
<protein>
    <submittedName>
        <fullName evidence="4">Lysophospholipid acyltransferase family protein</fullName>
    </submittedName>
</protein>
<dbReference type="Pfam" id="PF01553">
    <property type="entry name" value="Acyltransferase"/>
    <property type="match status" value="1"/>
</dbReference>
<keyword evidence="2 4" id="KW-0012">Acyltransferase</keyword>
<dbReference type="SMART" id="SM00563">
    <property type="entry name" value="PlsC"/>
    <property type="match status" value="1"/>
</dbReference>
<dbReference type="RefSeq" id="WP_343884335.1">
    <property type="nucleotide sequence ID" value="NZ_BAAAKI010000001.1"/>
</dbReference>
<dbReference type="InterPro" id="IPR002123">
    <property type="entry name" value="Plipid/glycerol_acylTrfase"/>
</dbReference>
<reference evidence="5" key="1">
    <citation type="journal article" date="2019" name="Int. J. Syst. Evol. Microbiol.">
        <title>The Global Catalogue of Microorganisms (GCM) 10K type strain sequencing project: providing services to taxonomists for standard genome sequencing and annotation.</title>
        <authorList>
            <consortium name="The Broad Institute Genomics Platform"/>
            <consortium name="The Broad Institute Genome Sequencing Center for Infectious Disease"/>
            <person name="Wu L."/>
            <person name="Ma J."/>
        </authorList>
    </citation>
    <scope>NUCLEOTIDE SEQUENCE [LARGE SCALE GENOMIC DNA]</scope>
    <source>
        <strain evidence="5">CGMCC 1.15277</strain>
    </source>
</reference>